<dbReference type="InterPro" id="IPR013785">
    <property type="entry name" value="Aldolase_TIM"/>
</dbReference>
<dbReference type="CDD" id="cd01335">
    <property type="entry name" value="Radical_SAM"/>
    <property type="match status" value="1"/>
</dbReference>
<evidence type="ECO:0000313" key="15">
    <source>
        <dbReference type="Proteomes" id="UP000255517"/>
    </source>
</evidence>
<dbReference type="RefSeq" id="WP_019035265.1">
    <property type="nucleotide sequence ID" value="NZ_CP165621.1"/>
</dbReference>
<dbReference type="Gene3D" id="3.20.20.70">
    <property type="entry name" value="Aldolase class I"/>
    <property type="match status" value="1"/>
</dbReference>
<sequence length="167" mass="19496">MKYGQIRKYDVANGPGIRCSFFVTGCNHKCPQCFNKEYQDFSYGKLWTNEETKKIISYMNLEEIKGLTILGGEPFQNTEDLIEIVGKIREKSHKSIWIYSGYTYEQIQADPLKKKLLSYCDVLVDGLFIIKLKDLRLKFRGSSNQRIIDVKKSQEENKIITIDKFMN</sequence>
<evidence type="ECO:0000256" key="7">
    <source>
        <dbReference type="ARBA" id="ARBA00022723"/>
    </source>
</evidence>
<dbReference type="GO" id="GO:0043365">
    <property type="term" value="F:[formate-C-acetyltransferase]-activating enzyme activity"/>
    <property type="evidence" value="ECO:0007669"/>
    <property type="project" value="InterPro"/>
</dbReference>
<dbReference type="InterPro" id="IPR012837">
    <property type="entry name" value="NrdG"/>
</dbReference>
<dbReference type="PANTHER" id="PTHR30352">
    <property type="entry name" value="PYRUVATE FORMATE-LYASE-ACTIVATING ENZYME"/>
    <property type="match status" value="1"/>
</dbReference>
<comment type="catalytic activity">
    <reaction evidence="11">
        <text>glycyl-[protein] + reduced [flavodoxin] + S-adenosyl-L-methionine = glycin-2-yl radical-[protein] + semiquinone [flavodoxin] + 5'-deoxyadenosine + L-methionine + H(+)</text>
        <dbReference type="Rhea" id="RHEA:61976"/>
        <dbReference type="Rhea" id="RHEA-COMP:10622"/>
        <dbReference type="Rhea" id="RHEA-COMP:14480"/>
        <dbReference type="Rhea" id="RHEA-COMP:15993"/>
        <dbReference type="Rhea" id="RHEA-COMP:15994"/>
        <dbReference type="ChEBI" id="CHEBI:15378"/>
        <dbReference type="ChEBI" id="CHEBI:17319"/>
        <dbReference type="ChEBI" id="CHEBI:29947"/>
        <dbReference type="ChEBI" id="CHEBI:32722"/>
        <dbReference type="ChEBI" id="CHEBI:57618"/>
        <dbReference type="ChEBI" id="CHEBI:57844"/>
        <dbReference type="ChEBI" id="CHEBI:59789"/>
        <dbReference type="ChEBI" id="CHEBI:140311"/>
    </reaction>
</comment>
<evidence type="ECO:0000256" key="4">
    <source>
        <dbReference type="ARBA" id="ARBA00014281"/>
    </source>
</evidence>
<dbReference type="NCBIfam" id="TIGR02491">
    <property type="entry name" value="NrdG"/>
    <property type="match status" value="1"/>
</dbReference>
<evidence type="ECO:0000256" key="1">
    <source>
        <dbReference type="ARBA" id="ARBA00001966"/>
    </source>
</evidence>
<dbReference type="SUPFAM" id="SSF102114">
    <property type="entry name" value="Radical SAM enzymes"/>
    <property type="match status" value="1"/>
</dbReference>
<dbReference type="SFLD" id="SFLDG01063">
    <property type="entry name" value="activating_enzymes__group_1"/>
    <property type="match status" value="1"/>
</dbReference>
<evidence type="ECO:0000256" key="11">
    <source>
        <dbReference type="ARBA" id="ARBA00047365"/>
    </source>
</evidence>
<evidence type="ECO:0000256" key="2">
    <source>
        <dbReference type="ARBA" id="ARBA00003852"/>
    </source>
</evidence>
<comment type="function">
    <text evidence="2 12">Activation of anaerobic ribonucleoside-triphosphate reductase under anaerobic conditions by generation of an organic free radical, using S-adenosylmethionine and reduced flavodoxin as cosubstrates to produce 5'-deoxy-adenosine.</text>
</comment>
<keyword evidence="7" id="KW-0479">Metal-binding</keyword>
<dbReference type="PIRSF" id="PIRSF000368">
    <property type="entry name" value="NrdG"/>
    <property type="match status" value="1"/>
</dbReference>
<dbReference type="GO" id="GO:0051539">
    <property type="term" value="F:4 iron, 4 sulfur cluster binding"/>
    <property type="evidence" value="ECO:0007669"/>
    <property type="project" value="UniProtKB-KW"/>
</dbReference>
<dbReference type="SFLD" id="SFLDG01066">
    <property type="entry name" value="organic_radical-activating_enz"/>
    <property type="match status" value="1"/>
</dbReference>
<name>A0A379C4H3_9FIRM</name>
<organism evidence="14 15">
    <name type="scientific">Peptoniphilus lacrimalis</name>
    <dbReference type="NCBI Taxonomy" id="33031"/>
    <lineage>
        <taxon>Bacteria</taxon>
        <taxon>Bacillati</taxon>
        <taxon>Bacillota</taxon>
        <taxon>Tissierellia</taxon>
        <taxon>Tissierellales</taxon>
        <taxon>Peptoniphilaceae</taxon>
        <taxon>Peptoniphilus</taxon>
    </lineage>
</organism>
<dbReference type="GO" id="GO:0004748">
    <property type="term" value="F:ribonucleoside-diphosphate reductase activity, thioredoxin disulfide as acceptor"/>
    <property type="evidence" value="ECO:0007669"/>
    <property type="project" value="TreeGrafter"/>
</dbReference>
<reference evidence="14 15" key="1">
    <citation type="submission" date="2018-06" db="EMBL/GenBank/DDBJ databases">
        <authorList>
            <consortium name="Pathogen Informatics"/>
            <person name="Doyle S."/>
        </authorList>
    </citation>
    <scope>NUCLEOTIDE SEQUENCE [LARGE SCALE GENOMIC DNA]</scope>
    <source>
        <strain evidence="14 15">NCTC13149</strain>
    </source>
</reference>
<dbReference type="InterPro" id="IPR001989">
    <property type="entry name" value="Radical_activat_CS"/>
</dbReference>
<feature type="domain" description="Radical SAM core" evidence="13">
    <location>
        <begin position="12"/>
        <end position="167"/>
    </location>
</feature>
<evidence type="ECO:0000256" key="8">
    <source>
        <dbReference type="ARBA" id="ARBA00023002"/>
    </source>
</evidence>
<evidence type="ECO:0000256" key="10">
    <source>
        <dbReference type="ARBA" id="ARBA00023014"/>
    </source>
</evidence>
<dbReference type="SFLD" id="SFLDF00299">
    <property type="entry name" value="anaerobic_ribonucleoside-triph"/>
    <property type="match status" value="1"/>
</dbReference>
<dbReference type="GO" id="GO:0046872">
    <property type="term" value="F:metal ion binding"/>
    <property type="evidence" value="ECO:0007669"/>
    <property type="project" value="UniProtKB-KW"/>
</dbReference>
<dbReference type="SFLD" id="SFLDS00029">
    <property type="entry name" value="Radical_SAM"/>
    <property type="match status" value="1"/>
</dbReference>
<evidence type="ECO:0000259" key="13">
    <source>
        <dbReference type="PROSITE" id="PS51918"/>
    </source>
</evidence>
<keyword evidence="10" id="KW-0411">Iron-sulfur</keyword>
<keyword evidence="6" id="KW-0949">S-adenosyl-L-methionine</keyword>
<proteinExistence type="inferred from homology"/>
<dbReference type="InterPro" id="IPR007197">
    <property type="entry name" value="rSAM"/>
</dbReference>
<dbReference type="PANTHER" id="PTHR30352:SF2">
    <property type="entry name" value="ANAEROBIC RIBONUCLEOSIDE-TRIPHOSPHATE REDUCTASE-ACTIVATING PROTEIN"/>
    <property type="match status" value="1"/>
</dbReference>
<dbReference type="PROSITE" id="PS51918">
    <property type="entry name" value="RADICAL_SAM"/>
    <property type="match status" value="1"/>
</dbReference>
<keyword evidence="5" id="KW-0004">4Fe-4S</keyword>
<evidence type="ECO:0000256" key="9">
    <source>
        <dbReference type="ARBA" id="ARBA00023004"/>
    </source>
</evidence>
<dbReference type="InterPro" id="IPR034457">
    <property type="entry name" value="Organic_radical-activating"/>
</dbReference>
<dbReference type="Pfam" id="PF13353">
    <property type="entry name" value="Fer4_12"/>
    <property type="match status" value="1"/>
</dbReference>
<gene>
    <name evidence="14" type="ORF">NCTC13149_00407</name>
</gene>
<keyword evidence="9" id="KW-0408">Iron</keyword>
<evidence type="ECO:0000313" key="14">
    <source>
        <dbReference type="EMBL" id="SUB56635.1"/>
    </source>
</evidence>
<dbReference type="InterPro" id="IPR058240">
    <property type="entry name" value="rSAM_sf"/>
</dbReference>
<evidence type="ECO:0000256" key="3">
    <source>
        <dbReference type="ARBA" id="ARBA00009777"/>
    </source>
</evidence>
<dbReference type="Proteomes" id="UP000255517">
    <property type="component" value="Unassembled WGS sequence"/>
</dbReference>
<dbReference type="AlphaFoldDB" id="A0A379C4H3"/>
<evidence type="ECO:0000256" key="5">
    <source>
        <dbReference type="ARBA" id="ARBA00022485"/>
    </source>
</evidence>
<comment type="similarity">
    <text evidence="3 12">Belongs to the organic radical-activating enzymes family.</text>
</comment>
<evidence type="ECO:0000256" key="12">
    <source>
        <dbReference type="PIRNR" id="PIRNR000368"/>
    </source>
</evidence>
<evidence type="ECO:0000256" key="6">
    <source>
        <dbReference type="ARBA" id="ARBA00022691"/>
    </source>
</evidence>
<dbReference type="EC" id="1.97.1.-" evidence="12"/>
<comment type="cofactor">
    <cofactor evidence="1">
        <name>[4Fe-4S] cluster</name>
        <dbReference type="ChEBI" id="CHEBI:49883"/>
    </cofactor>
</comment>
<protein>
    <recommendedName>
        <fullName evidence="4 12">Anaerobic ribonucleoside-triphosphate reductase-activating protein</fullName>
        <ecNumber evidence="12">1.97.1.-</ecNumber>
    </recommendedName>
</protein>
<dbReference type="PROSITE" id="PS01087">
    <property type="entry name" value="RADICAL_ACTIVATING"/>
    <property type="match status" value="1"/>
</dbReference>
<accession>A0A379C4H3</accession>
<dbReference type="STRING" id="1122949.GCA_000378725_01649"/>
<dbReference type="EMBL" id="UGSZ01000001">
    <property type="protein sequence ID" value="SUB56635.1"/>
    <property type="molecule type" value="Genomic_DNA"/>
</dbReference>
<dbReference type="OrthoDB" id="9782387at2"/>
<keyword evidence="8 12" id="KW-0560">Oxidoreductase</keyword>